<dbReference type="PANTHER" id="PTHR12147:SF26">
    <property type="entry name" value="PEPTIDASE M28 DOMAIN-CONTAINING PROTEIN"/>
    <property type="match status" value="1"/>
</dbReference>
<dbReference type="Gene3D" id="3.40.630.10">
    <property type="entry name" value="Zn peptidases"/>
    <property type="match status" value="1"/>
</dbReference>
<dbReference type="SUPFAM" id="SSF52025">
    <property type="entry name" value="PA domain"/>
    <property type="match status" value="1"/>
</dbReference>
<dbReference type="GO" id="GO:0008235">
    <property type="term" value="F:metalloexopeptidase activity"/>
    <property type="evidence" value="ECO:0007669"/>
    <property type="project" value="InterPro"/>
</dbReference>
<evidence type="ECO:0000256" key="2">
    <source>
        <dbReference type="ARBA" id="ARBA00005634"/>
    </source>
</evidence>
<evidence type="ECO:0000313" key="11">
    <source>
        <dbReference type="Proteomes" id="UP000663827"/>
    </source>
</evidence>
<dbReference type="InterPro" id="IPR003137">
    <property type="entry name" value="PA_domain"/>
</dbReference>
<feature type="domain" description="PA" evidence="8">
    <location>
        <begin position="132"/>
        <end position="224"/>
    </location>
</feature>
<dbReference type="Pfam" id="PF04389">
    <property type="entry name" value="Peptidase_M28"/>
    <property type="match status" value="1"/>
</dbReference>
<sequence length="522" mass="55287">MKATFATALLCLCSEQVFALPSWFPSLPKELTSKAYQESITINGLLTHAKKWQEFADRANGTRSFGTKGYQLSADYVYNLAKRSGYKVTRQGVKFPQSTIYSQELSIEDKVFGKGEVIAFSYSPPTPKEGITANLVLIRDNPDNVTGAGCDVLDYAGLDVRGKIALIARGSCTFSVKSTLAKNAGAAGAIIYNNVANQPPISSRISYNVSESVPTVMIGLEAAQPYVTKLSASETPELVTATLKVDSVVKDVVSENIIAQTLWGNQSNVIHIGAHLDSVPAGPGVNDDGSGSATVAELLVQLAKFKSSKNAVRFSWWTNEEIGLIGSQYYVDSLSAAEKKKIALYINLDMTASPNYIYGIHDGDGSSGSNSVTPPPGSAALEKLFQDDFESKKLPWASYAFSGSSDYDAFLKAGIPAGGLATGAGGIKTEAQAATFGGQVGVAFDKCYHQACDTIDNVAKDALLVNARSVAHIVATTAKSTAVIDAEKTVGAVKAKTQVKVADGGFGLVDLGFSCREHHIEL</sequence>
<keyword evidence="5 7" id="KW-0378">Hydrolase</keyword>
<feature type="domain" description="Peptidase M28" evidence="9">
    <location>
        <begin position="256"/>
        <end position="473"/>
    </location>
</feature>
<dbReference type="InterPro" id="IPR045175">
    <property type="entry name" value="M28_fam"/>
</dbReference>
<evidence type="ECO:0000313" key="10">
    <source>
        <dbReference type="EMBL" id="CAE7186216.1"/>
    </source>
</evidence>
<keyword evidence="7" id="KW-0732">Signal</keyword>
<accession>A0A8H3HR67</accession>
<proteinExistence type="inferred from homology"/>
<evidence type="ECO:0000256" key="1">
    <source>
        <dbReference type="ARBA" id="ARBA00001947"/>
    </source>
</evidence>
<keyword evidence="6 7" id="KW-0862">Zinc</keyword>
<dbReference type="EC" id="3.4.-.-" evidence="7"/>
<dbReference type="Pfam" id="PF02225">
    <property type="entry name" value="PA"/>
    <property type="match status" value="1"/>
</dbReference>
<comment type="similarity">
    <text evidence="2">Belongs to the peptidase M28 family. M28B subfamily.</text>
</comment>
<reference evidence="10" key="1">
    <citation type="submission" date="2021-01" db="EMBL/GenBank/DDBJ databases">
        <authorList>
            <person name="Kaushik A."/>
        </authorList>
    </citation>
    <scope>NUCLEOTIDE SEQUENCE</scope>
    <source>
        <strain evidence="10">AG5</strain>
    </source>
</reference>
<evidence type="ECO:0000256" key="4">
    <source>
        <dbReference type="ARBA" id="ARBA00022723"/>
    </source>
</evidence>
<name>A0A8H3HR67_9AGAM</name>
<dbReference type="InterPro" id="IPR046450">
    <property type="entry name" value="PA_dom_sf"/>
</dbReference>
<dbReference type="GO" id="GO:0006508">
    <property type="term" value="P:proteolysis"/>
    <property type="evidence" value="ECO:0007669"/>
    <property type="project" value="UniProtKB-KW"/>
</dbReference>
<evidence type="ECO:0000259" key="9">
    <source>
        <dbReference type="Pfam" id="PF04389"/>
    </source>
</evidence>
<dbReference type="SUPFAM" id="SSF53187">
    <property type="entry name" value="Zn-dependent exopeptidases"/>
    <property type="match status" value="1"/>
</dbReference>
<evidence type="ECO:0000256" key="5">
    <source>
        <dbReference type="ARBA" id="ARBA00022801"/>
    </source>
</evidence>
<evidence type="ECO:0000259" key="8">
    <source>
        <dbReference type="Pfam" id="PF02225"/>
    </source>
</evidence>
<dbReference type="EMBL" id="CAJNJQ010002839">
    <property type="protein sequence ID" value="CAE7186216.1"/>
    <property type="molecule type" value="Genomic_DNA"/>
</dbReference>
<gene>
    <name evidence="10" type="ORF">RDB_LOCUS122458</name>
</gene>
<dbReference type="PANTHER" id="PTHR12147">
    <property type="entry name" value="METALLOPEPTIDASE M28 FAMILY MEMBER"/>
    <property type="match status" value="1"/>
</dbReference>
<dbReference type="InterPro" id="IPR007484">
    <property type="entry name" value="Peptidase_M28"/>
</dbReference>
<dbReference type="GO" id="GO:0046872">
    <property type="term" value="F:metal ion binding"/>
    <property type="evidence" value="ECO:0007669"/>
    <property type="project" value="UniProtKB-KW"/>
</dbReference>
<evidence type="ECO:0000256" key="7">
    <source>
        <dbReference type="RuleBase" id="RU361240"/>
    </source>
</evidence>
<dbReference type="AlphaFoldDB" id="A0A8H3HR67"/>
<organism evidence="10 11">
    <name type="scientific">Rhizoctonia solani</name>
    <dbReference type="NCBI Taxonomy" id="456999"/>
    <lineage>
        <taxon>Eukaryota</taxon>
        <taxon>Fungi</taxon>
        <taxon>Dikarya</taxon>
        <taxon>Basidiomycota</taxon>
        <taxon>Agaricomycotina</taxon>
        <taxon>Agaricomycetes</taxon>
        <taxon>Cantharellales</taxon>
        <taxon>Ceratobasidiaceae</taxon>
        <taxon>Rhizoctonia</taxon>
    </lineage>
</organism>
<comment type="cofactor">
    <cofactor evidence="1">
        <name>Zn(2+)</name>
        <dbReference type="ChEBI" id="CHEBI:29105"/>
    </cofactor>
</comment>
<feature type="chain" id="PRO_5034645218" description="Peptide hydrolase" evidence="7">
    <location>
        <begin position="20"/>
        <end position="522"/>
    </location>
</feature>
<dbReference type="Proteomes" id="UP000663827">
    <property type="component" value="Unassembled WGS sequence"/>
</dbReference>
<protein>
    <recommendedName>
        <fullName evidence="7">Peptide hydrolase</fullName>
        <ecNumber evidence="7">3.4.-.-</ecNumber>
    </recommendedName>
</protein>
<evidence type="ECO:0000256" key="3">
    <source>
        <dbReference type="ARBA" id="ARBA00022670"/>
    </source>
</evidence>
<evidence type="ECO:0000256" key="6">
    <source>
        <dbReference type="ARBA" id="ARBA00022833"/>
    </source>
</evidence>
<dbReference type="Gene3D" id="3.50.30.30">
    <property type="match status" value="1"/>
</dbReference>
<keyword evidence="3 7" id="KW-0645">Protease</keyword>
<keyword evidence="4 7" id="KW-0479">Metal-binding</keyword>
<feature type="signal peptide" evidence="7">
    <location>
        <begin position="1"/>
        <end position="19"/>
    </location>
</feature>
<comment type="caution">
    <text evidence="10">The sequence shown here is derived from an EMBL/GenBank/DDBJ whole genome shotgun (WGS) entry which is preliminary data.</text>
</comment>